<proteinExistence type="predicted"/>
<accession>A0A9P7YFF7</accession>
<protein>
    <recommendedName>
        <fullName evidence="4">BED-type domain-containing protein</fullName>
    </recommendedName>
</protein>
<evidence type="ECO:0000256" key="1">
    <source>
        <dbReference type="SAM" id="MobiDB-lite"/>
    </source>
</evidence>
<keyword evidence="3" id="KW-1185">Reference proteome</keyword>
<gene>
    <name evidence="2" type="ORF">BJ875DRAFT_544328</name>
</gene>
<evidence type="ECO:0000313" key="3">
    <source>
        <dbReference type="Proteomes" id="UP000824998"/>
    </source>
</evidence>
<comment type="caution">
    <text evidence="2">The sequence shown here is derived from an EMBL/GenBank/DDBJ whole genome shotgun (WGS) entry which is preliminary data.</text>
</comment>
<reference evidence="2" key="1">
    <citation type="journal article" date="2021" name="IMA Fungus">
        <title>Genomic characterization of three marine fungi, including Emericellopsis atlantica sp. nov. with signatures of a generalist lifestyle and marine biomass degradation.</title>
        <authorList>
            <person name="Hagestad O.C."/>
            <person name="Hou L."/>
            <person name="Andersen J.H."/>
            <person name="Hansen E.H."/>
            <person name="Altermark B."/>
            <person name="Li C."/>
            <person name="Kuhnert E."/>
            <person name="Cox R.J."/>
            <person name="Crous P.W."/>
            <person name="Spatafora J.W."/>
            <person name="Lail K."/>
            <person name="Amirebrahimi M."/>
            <person name="Lipzen A."/>
            <person name="Pangilinan J."/>
            <person name="Andreopoulos W."/>
            <person name="Hayes R.D."/>
            <person name="Ng V."/>
            <person name="Grigoriev I.V."/>
            <person name="Jackson S.A."/>
            <person name="Sutton T.D.S."/>
            <person name="Dobson A.D.W."/>
            <person name="Rama T."/>
        </authorList>
    </citation>
    <scope>NUCLEOTIDE SEQUENCE</scope>
    <source>
        <strain evidence="2">TRa018bII</strain>
    </source>
</reference>
<feature type="region of interest" description="Disordered" evidence="1">
    <location>
        <begin position="1"/>
        <end position="36"/>
    </location>
</feature>
<feature type="compositionally biased region" description="Basic residues" evidence="1">
    <location>
        <begin position="1"/>
        <end position="12"/>
    </location>
</feature>
<sequence length="230" mass="26552">MAPRRGKAASKKGKADNSRQPHLSFAPPPPIPDEDPIEILPDNINPTTNRVPSVLPKTGAKRWAWCYKHMPDKDPETRYICPINRWEEWRCAYCSKVFKLTGGTKLPNDHLEEVHKLTKDVTPRGDPVKAIASTKQTDLKSGLKRQWEVSQDHQFKRRKLAHAPRDSIDPNKLEALYIRFIAVCSQPLQLAELDEFRELLIYLNEDVECWLPVSHSTIGIWVERQYKLKL</sequence>
<evidence type="ECO:0000313" key="2">
    <source>
        <dbReference type="EMBL" id="KAG9232704.1"/>
    </source>
</evidence>
<organism evidence="2 3">
    <name type="scientific">Amylocarpus encephaloides</name>
    <dbReference type="NCBI Taxonomy" id="45428"/>
    <lineage>
        <taxon>Eukaryota</taxon>
        <taxon>Fungi</taxon>
        <taxon>Dikarya</taxon>
        <taxon>Ascomycota</taxon>
        <taxon>Pezizomycotina</taxon>
        <taxon>Leotiomycetes</taxon>
        <taxon>Helotiales</taxon>
        <taxon>Helotiales incertae sedis</taxon>
        <taxon>Amylocarpus</taxon>
    </lineage>
</organism>
<dbReference type="Proteomes" id="UP000824998">
    <property type="component" value="Unassembled WGS sequence"/>
</dbReference>
<evidence type="ECO:0008006" key="4">
    <source>
        <dbReference type="Google" id="ProtNLM"/>
    </source>
</evidence>
<dbReference type="OrthoDB" id="5102297at2759"/>
<dbReference type="AlphaFoldDB" id="A0A9P7YFF7"/>
<dbReference type="EMBL" id="MU251534">
    <property type="protein sequence ID" value="KAG9232704.1"/>
    <property type="molecule type" value="Genomic_DNA"/>
</dbReference>
<name>A0A9P7YFF7_9HELO</name>